<organism evidence="2 3">
    <name type="scientific">Puccinia coronata f. sp. avenae</name>
    <dbReference type="NCBI Taxonomy" id="200324"/>
    <lineage>
        <taxon>Eukaryota</taxon>
        <taxon>Fungi</taxon>
        <taxon>Dikarya</taxon>
        <taxon>Basidiomycota</taxon>
        <taxon>Pucciniomycotina</taxon>
        <taxon>Pucciniomycetes</taxon>
        <taxon>Pucciniales</taxon>
        <taxon>Pucciniaceae</taxon>
        <taxon>Puccinia</taxon>
    </lineage>
</organism>
<dbReference type="OrthoDB" id="2498820at2759"/>
<feature type="compositionally biased region" description="Polar residues" evidence="1">
    <location>
        <begin position="159"/>
        <end position="187"/>
    </location>
</feature>
<comment type="caution">
    <text evidence="2">The sequence shown here is derived from an EMBL/GenBank/DDBJ whole genome shotgun (WGS) entry which is preliminary data.</text>
</comment>
<keyword evidence="3" id="KW-1185">Reference proteome</keyword>
<feature type="region of interest" description="Disordered" evidence="1">
    <location>
        <begin position="1"/>
        <end position="54"/>
    </location>
</feature>
<feature type="region of interest" description="Disordered" evidence="1">
    <location>
        <begin position="406"/>
        <end position="425"/>
    </location>
</feature>
<name>A0A2N5TVT1_9BASI</name>
<feature type="compositionally biased region" description="Basic and acidic residues" evidence="1">
    <location>
        <begin position="516"/>
        <end position="525"/>
    </location>
</feature>
<accession>A0A2N5TVT1</accession>
<evidence type="ECO:0000256" key="1">
    <source>
        <dbReference type="SAM" id="MobiDB-lite"/>
    </source>
</evidence>
<feature type="region of interest" description="Disordered" evidence="1">
    <location>
        <begin position="612"/>
        <end position="697"/>
    </location>
</feature>
<feature type="region of interest" description="Disordered" evidence="1">
    <location>
        <begin position="556"/>
        <end position="583"/>
    </location>
</feature>
<feature type="compositionally biased region" description="Basic and acidic residues" evidence="1">
    <location>
        <begin position="489"/>
        <end position="498"/>
    </location>
</feature>
<evidence type="ECO:0000313" key="2">
    <source>
        <dbReference type="EMBL" id="PLW29592.1"/>
    </source>
</evidence>
<feature type="compositionally biased region" description="Basic and acidic residues" evidence="1">
    <location>
        <begin position="560"/>
        <end position="572"/>
    </location>
</feature>
<reference evidence="2 3" key="1">
    <citation type="submission" date="2017-11" db="EMBL/GenBank/DDBJ databases">
        <title>De novo assembly and phasing of dikaryotic genomes from two isolates of Puccinia coronata f. sp. avenae, the causal agent of oat crown rust.</title>
        <authorList>
            <person name="Miller M.E."/>
            <person name="Zhang Y."/>
            <person name="Omidvar V."/>
            <person name="Sperschneider J."/>
            <person name="Schwessinger B."/>
            <person name="Raley C."/>
            <person name="Palmer J.M."/>
            <person name="Garnica D."/>
            <person name="Upadhyaya N."/>
            <person name="Rathjen J."/>
            <person name="Taylor J.M."/>
            <person name="Park R.F."/>
            <person name="Dodds P.N."/>
            <person name="Hirsch C.D."/>
            <person name="Kianian S.F."/>
            <person name="Figueroa M."/>
        </authorList>
    </citation>
    <scope>NUCLEOTIDE SEQUENCE [LARGE SCALE GENOMIC DNA]</scope>
    <source>
        <strain evidence="2">12NC29</strain>
    </source>
</reference>
<evidence type="ECO:0000313" key="3">
    <source>
        <dbReference type="Proteomes" id="UP000235388"/>
    </source>
</evidence>
<protein>
    <submittedName>
        <fullName evidence="2">Uncharacterized protein</fullName>
    </submittedName>
</protein>
<feature type="region of interest" description="Disordered" evidence="1">
    <location>
        <begin position="122"/>
        <end position="145"/>
    </location>
</feature>
<sequence length="697" mass="75691">MSITFPEHVQLSYHSSAEDTSPSGDLATPASVPSPCPSPRQRKMALSAPPPLFKSQLTPHVESQVPDNMIIVINQVQSDLEQQEVHQRNLEQHVKMGKPYPCPRTPLRSAGSSAGLTPTIKQWRQSRTESKSSAQSHGIPNITETYGHSADELSSILSLSFPTSPNSDQNAQSGYSCLPTPSSPRSCSSDAESVYSADSDAVSDFGALKTLLSCGETTLASPISPIIASPSGASPNSPISYANANGVYDSLLESKAASPELTSAPPRLITAPPMNRNRRSRASSSSLTPSLVPEPTKTIQARRSFSQLLLFRRPSQVRAAACVCTESYQLHQPDEETEELQTYVDNTGSISLASTHIGRLNSLDNLDISNQLEDCSRRSLNQDLNPLEISSMSREGSAQTIFPLSRDAVSSHHSDQQHTSRRESTMLNRPKSLLKMVRSQSSLRETFFGGKMTQRTQSLQFDQLATNGIPTASARARSPSPTDKLTPVDPERSSEMGRDSVSTLRSGKPIQSDLTVEDRPAEQRAKRVSSSQAPSLNAFKFWQKKKSDNLIKANVANVESPKKNSDKQETKKSGFMKTGRRPPLQIDQISSPVLISEETGIQSLRRHTRPFLSLSSPKCDDASGVSSHTSCSEKEMSVSSLNLLEKNSPHSLASGHSSTSTTASPPESTHIEAIIAVTRHLPKPSRPPRKRPVMVST</sequence>
<feature type="compositionally biased region" description="Low complexity" evidence="1">
    <location>
        <begin position="649"/>
        <end position="668"/>
    </location>
</feature>
<feature type="region of interest" description="Disordered" evidence="1">
    <location>
        <begin position="470"/>
        <end position="533"/>
    </location>
</feature>
<dbReference type="AlphaFoldDB" id="A0A2N5TVT1"/>
<feature type="region of interest" description="Disordered" evidence="1">
    <location>
        <begin position="258"/>
        <end position="295"/>
    </location>
</feature>
<dbReference type="EMBL" id="PGCJ01000405">
    <property type="protein sequence ID" value="PLW29592.1"/>
    <property type="molecule type" value="Genomic_DNA"/>
</dbReference>
<feature type="compositionally biased region" description="Basic and acidic residues" evidence="1">
    <location>
        <begin position="409"/>
        <end position="424"/>
    </location>
</feature>
<gene>
    <name evidence="2" type="ORF">PCANC_18863</name>
</gene>
<feature type="compositionally biased region" description="Basic residues" evidence="1">
    <location>
        <begin position="680"/>
        <end position="697"/>
    </location>
</feature>
<feature type="compositionally biased region" description="Polar residues" evidence="1">
    <location>
        <begin position="12"/>
        <end position="23"/>
    </location>
</feature>
<feature type="region of interest" description="Disordered" evidence="1">
    <location>
        <begin position="159"/>
        <end position="191"/>
    </location>
</feature>
<dbReference type="Proteomes" id="UP000235388">
    <property type="component" value="Unassembled WGS sequence"/>
</dbReference>
<proteinExistence type="predicted"/>